<dbReference type="Pfam" id="PF04264">
    <property type="entry name" value="YceI"/>
    <property type="match status" value="1"/>
</dbReference>
<sequence>MKKIVSVLLLFIFLISAFAFIKFDVKAARTDKTKSFITYHMVHPMHSWDGTSKDIDGVIQYDDKTNQIIKVAILAKVSSFDSKSSNRDSHMMEVTEAIKYPTVSFVSSSIKDDGSTVDVTGTITFHGVSKQIHFTAKDQLVGKRKIVSGEFVLLLEDFKIERPSMMMMKTENEMKMNFSVEFVLN</sequence>
<name>A0A1J5SKU3_9ZZZZ</name>
<dbReference type="InterPro" id="IPR036761">
    <property type="entry name" value="TTHA0802/YceI-like_sf"/>
</dbReference>
<dbReference type="PANTHER" id="PTHR34406">
    <property type="entry name" value="PROTEIN YCEI"/>
    <property type="match status" value="1"/>
</dbReference>
<dbReference type="EMBL" id="MLJW01000092">
    <property type="protein sequence ID" value="OIR00710.1"/>
    <property type="molecule type" value="Genomic_DNA"/>
</dbReference>
<dbReference type="InterPro" id="IPR007372">
    <property type="entry name" value="Lipid/polyisoprenoid-bd_YceI"/>
</dbReference>
<reference evidence="2" key="1">
    <citation type="submission" date="2016-10" db="EMBL/GenBank/DDBJ databases">
        <title>Sequence of Gallionella enrichment culture.</title>
        <authorList>
            <person name="Poehlein A."/>
            <person name="Muehling M."/>
            <person name="Daniel R."/>
        </authorList>
    </citation>
    <scope>NUCLEOTIDE SEQUENCE</scope>
</reference>
<dbReference type="PANTHER" id="PTHR34406:SF1">
    <property type="entry name" value="PROTEIN YCEI"/>
    <property type="match status" value="1"/>
</dbReference>
<evidence type="ECO:0000259" key="1">
    <source>
        <dbReference type="SMART" id="SM00867"/>
    </source>
</evidence>
<dbReference type="SMART" id="SM00867">
    <property type="entry name" value="YceI"/>
    <property type="match status" value="1"/>
</dbReference>
<feature type="domain" description="Lipid/polyisoprenoid-binding YceI-like" evidence="1">
    <location>
        <begin position="27"/>
        <end position="183"/>
    </location>
</feature>
<evidence type="ECO:0000313" key="2">
    <source>
        <dbReference type="EMBL" id="OIR00710.1"/>
    </source>
</evidence>
<protein>
    <submittedName>
        <fullName evidence="2">Protein YceI</fullName>
    </submittedName>
</protein>
<organism evidence="2">
    <name type="scientific">mine drainage metagenome</name>
    <dbReference type="NCBI Taxonomy" id="410659"/>
    <lineage>
        <taxon>unclassified sequences</taxon>
        <taxon>metagenomes</taxon>
        <taxon>ecological metagenomes</taxon>
    </lineage>
</organism>
<dbReference type="Gene3D" id="2.40.128.110">
    <property type="entry name" value="Lipid/polyisoprenoid-binding, YceI-like"/>
    <property type="match status" value="1"/>
</dbReference>
<gene>
    <name evidence="2" type="primary">yceI_17</name>
    <name evidence="2" type="ORF">GALL_172350</name>
</gene>
<dbReference type="SUPFAM" id="SSF101874">
    <property type="entry name" value="YceI-like"/>
    <property type="match status" value="1"/>
</dbReference>
<accession>A0A1J5SKU3</accession>
<dbReference type="AlphaFoldDB" id="A0A1J5SKU3"/>
<proteinExistence type="predicted"/>
<comment type="caution">
    <text evidence="2">The sequence shown here is derived from an EMBL/GenBank/DDBJ whole genome shotgun (WGS) entry which is preliminary data.</text>
</comment>